<dbReference type="EMBL" id="UYRT01008764">
    <property type="protein sequence ID" value="VDK45926.1"/>
    <property type="molecule type" value="Genomic_DNA"/>
</dbReference>
<evidence type="ECO:0000313" key="3">
    <source>
        <dbReference type="EMBL" id="VDK45926.1"/>
    </source>
</evidence>
<reference evidence="5" key="1">
    <citation type="submission" date="2016-06" db="UniProtKB">
        <authorList>
            <consortium name="WormBaseParasite"/>
        </authorList>
    </citation>
    <scope>IDENTIFICATION</scope>
</reference>
<keyword evidence="4" id="KW-1185">Reference proteome</keyword>
<keyword evidence="1" id="KW-0677">Repeat</keyword>
<dbReference type="PROSITE" id="PS50825">
    <property type="entry name" value="HYR"/>
    <property type="match status" value="1"/>
</dbReference>
<protein>
    <submittedName>
        <fullName evidence="5">HYR domain-containing protein</fullName>
    </submittedName>
</protein>
<name>A0A183D783_9BILA</name>
<dbReference type="OrthoDB" id="5870801at2759"/>
<feature type="domain" description="HYR" evidence="2">
    <location>
        <begin position="1"/>
        <end position="22"/>
    </location>
</feature>
<dbReference type="Proteomes" id="UP000271098">
    <property type="component" value="Unassembled WGS sequence"/>
</dbReference>
<evidence type="ECO:0000313" key="4">
    <source>
        <dbReference type="Proteomes" id="UP000271098"/>
    </source>
</evidence>
<gene>
    <name evidence="3" type="ORF">GPUH_LOCUS4573</name>
</gene>
<organism evidence="5">
    <name type="scientific">Gongylonema pulchrum</name>
    <dbReference type="NCBI Taxonomy" id="637853"/>
    <lineage>
        <taxon>Eukaryota</taxon>
        <taxon>Metazoa</taxon>
        <taxon>Ecdysozoa</taxon>
        <taxon>Nematoda</taxon>
        <taxon>Chromadorea</taxon>
        <taxon>Rhabditida</taxon>
        <taxon>Spirurina</taxon>
        <taxon>Spiruromorpha</taxon>
        <taxon>Spiruroidea</taxon>
        <taxon>Gongylonematidae</taxon>
        <taxon>Gongylonema</taxon>
    </lineage>
</organism>
<reference evidence="3 4" key="2">
    <citation type="submission" date="2018-11" db="EMBL/GenBank/DDBJ databases">
        <authorList>
            <consortium name="Pathogen Informatics"/>
        </authorList>
    </citation>
    <scope>NUCLEOTIDE SEQUENCE [LARGE SCALE GENOMIC DNA]</scope>
</reference>
<evidence type="ECO:0000256" key="1">
    <source>
        <dbReference type="ARBA" id="ARBA00022737"/>
    </source>
</evidence>
<dbReference type="AlphaFoldDB" id="A0A183D783"/>
<proteinExistence type="predicted"/>
<dbReference type="InterPro" id="IPR003410">
    <property type="entry name" value="HYR_dom"/>
</dbReference>
<accession>A0A183D783</accession>
<sequence length="114" mass="13098">MYVAKDEAGNIGICQFDVVVRAADCPLPVQPHGANFTIQTVHNGVARKIAFVECYENHTFVQPVPAFYTCDLMGRWIRWSRGIEFYFPSCSPYTAPLQNFNGWFFFRRNLQLAL</sequence>
<evidence type="ECO:0000259" key="2">
    <source>
        <dbReference type="PROSITE" id="PS50825"/>
    </source>
</evidence>
<evidence type="ECO:0000313" key="5">
    <source>
        <dbReference type="WBParaSite" id="GPUH_0000458101-mRNA-1"/>
    </source>
</evidence>
<dbReference type="WBParaSite" id="GPUH_0000458101-mRNA-1">
    <property type="protein sequence ID" value="GPUH_0000458101-mRNA-1"/>
    <property type="gene ID" value="GPUH_0000458101"/>
</dbReference>